<dbReference type="InterPro" id="IPR046844">
    <property type="entry name" value="Lon-like_helical"/>
</dbReference>
<dbReference type="KEGG" id="lpil:LIP_3230"/>
<dbReference type="PANTHER" id="PTHR10046">
    <property type="entry name" value="ATP DEPENDENT LON PROTEASE FAMILY MEMBER"/>
    <property type="match status" value="1"/>
</dbReference>
<keyword evidence="3" id="KW-0175">Coiled coil</keyword>
<dbReference type="Gene3D" id="1.10.8.60">
    <property type="match status" value="1"/>
</dbReference>
<dbReference type="PROSITE" id="PS51786">
    <property type="entry name" value="LON_PROTEOLYTIC"/>
    <property type="match status" value="1"/>
</dbReference>
<dbReference type="InterPro" id="IPR027065">
    <property type="entry name" value="Lon_Prtase"/>
</dbReference>
<dbReference type="PRINTS" id="PR00830">
    <property type="entry name" value="ENDOLAPTASE"/>
</dbReference>
<dbReference type="RefSeq" id="WP_068140296.1">
    <property type="nucleotide sequence ID" value="NZ_AP014924.1"/>
</dbReference>
<dbReference type="Proteomes" id="UP000065807">
    <property type="component" value="Chromosome"/>
</dbReference>
<dbReference type="Pfam" id="PF13654">
    <property type="entry name" value="AAA_32"/>
    <property type="match status" value="1"/>
</dbReference>
<dbReference type="OrthoDB" id="9758568at2"/>
<feature type="active site" evidence="2">
    <location>
        <position position="657"/>
    </location>
</feature>
<dbReference type="Gene3D" id="3.30.230.10">
    <property type="match status" value="1"/>
</dbReference>
<dbReference type="GO" id="GO:0004176">
    <property type="term" value="F:ATP-dependent peptidase activity"/>
    <property type="evidence" value="ECO:0007669"/>
    <property type="project" value="UniProtKB-UniRule"/>
</dbReference>
<dbReference type="SUPFAM" id="SSF52540">
    <property type="entry name" value="P-loop containing nucleoside triphosphate hydrolases"/>
    <property type="match status" value="2"/>
</dbReference>
<dbReference type="GO" id="GO:0004252">
    <property type="term" value="F:serine-type endopeptidase activity"/>
    <property type="evidence" value="ECO:0007669"/>
    <property type="project" value="UniProtKB-UniRule"/>
</dbReference>
<evidence type="ECO:0000256" key="3">
    <source>
        <dbReference type="SAM" id="Coils"/>
    </source>
</evidence>
<comment type="similarity">
    <text evidence="2">Belongs to the peptidase S16 family.</text>
</comment>
<dbReference type="Pfam" id="PF05362">
    <property type="entry name" value="Lon_C"/>
    <property type="match status" value="1"/>
</dbReference>
<dbReference type="PATRIC" id="fig|1555112.3.peg.3268"/>
<reference evidence="6" key="1">
    <citation type="submission" date="2015-07" db="EMBL/GenBank/DDBJ databases">
        <title>Complete genome sequence and phylogenetic analysis of Limnochorda pilosa.</title>
        <authorList>
            <person name="Watanabe M."/>
            <person name="Kojima H."/>
            <person name="Fukui M."/>
        </authorList>
    </citation>
    <scope>NUCLEOTIDE SEQUENCE [LARGE SCALE GENOMIC DNA]</scope>
    <source>
        <strain evidence="6">HC45</strain>
    </source>
</reference>
<feature type="active site" evidence="2">
    <location>
        <position position="700"/>
    </location>
</feature>
<accession>A0A0K2SPV5</accession>
<dbReference type="Gene3D" id="3.40.50.300">
    <property type="entry name" value="P-loop containing nucleotide triphosphate hydrolases"/>
    <property type="match status" value="2"/>
</dbReference>
<keyword evidence="2" id="KW-0378">Hydrolase</keyword>
<dbReference type="InterPro" id="IPR020568">
    <property type="entry name" value="Ribosomal_Su5_D2-typ_SF"/>
</dbReference>
<keyword evidence="6" id="KW-1185">Reference proteome</keyword>
<dbReference type="InterPro" id="IPR008269">
    <property type="entry name" value="Lon_proteolytic"/>
</dbReference>
<protein>
    <recommendedName>
        <fullName evidence="2">endopeptidase La</fullName>
        <ecNumber evidence="2">3.4.21.53</ecNumber>
    </recommendedName>
</protein>
<name>A0A0K2SPV5_LIMPI</name>
<feature type="coiled-coil region" evidence="3">
    <location>
        <begin position="204"/>
        <end position="242"/>
    </location>
</feature>
<dbReference type="EC" id="3.4.21.53" evidence="2"/>
<keyword evidence="1 2" id="KW-0645">Protease</keyword>
<gene>
    <name evidence="5" type="ORF">LIP_3230</name>
</gene>
<dbReference type="SUPFAM" id="SSF54211">
    <property type="entry name" value="Ribosomal protein S5 domain 2-like"/>
    <property type="match status" value="1"/>
</dbReference>
<proteinExistence type="inferred from homology"/>
<reference evidence="6" key="2">
    <citation type="journal article" date="2016" name="Int. J. Syst. Evol. Microbiol.">
        <title>Complete genome sequence and cell structure of Limnochorda pilosa, a Gram-negative spore-former within the phylum Firmicutes.</title>
        <authorList>
            <person name="Watanabe M."/>
            <person name="Kojima H."/>
            <person name="Fukui M."/>
        </authorList>
    </citation>
    <scope>NUCLEOTIDE SEQUENCE [LARGE SCALE GENOMIC DNA]</scope>
    <source>
        <strain evidence="6">HC45</strain>
    </source>
</reference>
<keyword evidence="2" id="KW-0720">Serine protease</keyword>
<dbReference type="InterPro" id="IPR041699">
    <property type="entry name" value="AAA_32"/>
</dbReference>
<evidence type="ECO:0000256" key="2">
    <source>
        <dbReference type="PROSITE-ProRule" id="PRU01122"/>
    </source>
</evidence>
<dbReference type="InterPro" id="IPR027417">
    <property type="entry name" value="P-loop_NTPase"/>
</dbReference>
<feature type="domain" description="Lon proteolytic" evidence="4">
    <location>
        <begin position="567"/>
        <end position="762"/>
    </location>
</feature>
<evidence type="ECO:0000313" key="5">
    <source>
        <dbReference type="EMBL" id="BAS29047.1"/>
    </source>
</evidence>
<dbReference type="InterPro" id="IPR046843">
    <property type="entry name" value="LonB_AAA-LID"/>
</dbReference>
<dbReference type="Pfam" id="PF20437">
    <property type="entry name" value="LonC_helical"/>
    <property type="match status" value="1"/>
</dbReference>
<dbReference type="GO" id="GO:0006508">
    <property type="term" value="P:proteolysis"/>
    <property type="evidence" value="ECO:0007669"/>
    <property type="project" value="UniProtKB-KW"/>
</dbReference>
<dbReference type="EMBL" id="AP014924">
    <property type="protein sequence ID" value="BAS29047.1"/>
    <property type="molecule type" value="Genomic_DNA"/>
</dbReference>
<dbReference type="STRING" id="1555112.LIP_3230"/>
<evidence type="ECO:0000259" key="4">
    <source>
        <dbReference type="PROSITE" id="PS51786"/>
    </source>
</evidence>
<dbReference type="AlphaFoldDB" id="A0A0K2SPV5"/>
<dbReference type="GO" id="GO:0005524">
    <property type="term" value="F:ATP binding"/>
    <property type="evidence" value="ECO:0007669"/>
    <property type="project" value="InterPro"/>
</dbReference>
<comment type="catalytic activity">
    <reaction evidence="2">
        <text>Hydrolysis of proteins in presence of ATP.</text>
        <dbReference type="EC" id="3.4.21.53"/>
    </reaction>
</comment>
<dbReference type="InterPro" id="IPR014721">
    <property type="entry name" value="Ribsml_uS5_D2-typ_fold_subgr"/>
</dbReference>
<evidence type="ECO:0000256" key="1">
    <source>
        <dbReference type="ARBA" id="ARBA00022670"/>
    </source>
</evidence>
<dbReference type="Pfam" id="PF20436">
    <property type="entry name" value="LonB_AAA-LID"/>
    <property type="match status" value="1"/>
</dbReference>
<dbReference type="GO" id="GO:0030163">
    <property type="term" value="P:protein catabolic process"/>
    <property type="evidence" value="ECO:0007669"/>
    <property type="project" value="InterPro"/>
</dbReference>
<evidence type="ECO:0000313" key="6">
    <source>
        <dbReference type="Proteomes" id="UP000065807"/>
    </source>
</evidence>
<organism evidence="5 6">
    <name type="scientific">Limnochorda pilosa</name>
    <dbReference type="NCBI Taxonomy" id="1555112"/>
    <lineage>
        <taxon>Bacteria</taxon>
        <taxon>Bacillati</taxon>
        <taxon>Bacillota</taxon>
        <taxon>Limnochordia</taxon>
        <taxon>Limnochordales</taxon>
        <taxon>Limnochordaceae</taxon>
        <taxon>Limnochorda</taxon>
    </lineage>
</organism>
<sequence length="803" mass="89472">MDPGRYRLEAGQVRRTCPPEVFSFATTEEVEPLDQFIGQERAVRAMEFGLGLRKAGYNIFITGVVGSGRSTYAQKLARGRASQEPTPSDWCYVHNFHQPDEPWALELPPGQGPLFRDRMQRLVREVQAEVPRTFSGVAYDRQKDAILEEVQDATQERVRRLEAEARAQGFAIRRTPAGYVTLPLDASGEPLDQEAYERLPAEAKRGYEQRNKLVQAQMQQVIREVRRLEREARERVALLDRQVGLLIVQPLVEELKEAYAGLPKMLRYLDAVQEDLIAHLDLFVDGDGTSGSTGDGQARQASPSLNRYEVNLLVTHPEERGAPVVVESNPTQPNLTGKLEYEGRMGSFATDFRMIKAGALHRANGGYLIAQAEDLLRAPHAWEALKRALRTGEVRVEEPGEPFRMVATRSLQPEPVPLRVKVILIGLPLTYHLLAQQDQEFRKLFKIRADFDVSMPLTDGNLQKYAAFVSSYCRAQGLRHLEREAVCRVVEQSCRLVGDQTRLSTRFNEVTEILTEADAWAAADGDPLVRARHVERAVAEKVYRSNRVEERLRDVILEGTLRIELAGRVIGQVNGIAVHDLGEHRFGRPTRISCRVWMGEEGVLDIEREAKLSGRSHSKGVLILSGFVGGRYARRFPFALSARLAFEQSYEEVDGDSASSAETYALLSALSGLPLRQDLAVTGSVDQHGRIQPVGGVTEKVEGFYDLCLAAGLTGEQGVILPLRNVQHLTLRPDVAGAVQAGRFHLYAIDHVDQGLELLTGVPAGERDGTGRFPEGSVNARVEERLEAHARTMLQTGRPASRR</sequence>